<organism evidence="2 3">
    <name type="scientific">Lophiostoma macrostomum CBS 122681</name>
    <dbReference type="NCBI Taxonomy" id="1314788"/>
    <lineage>
        <taxon>Eukaryota</taxon>
        <taxon>Fungi</taxon>
        <taxon>Dikarya</taxon>
        <taxon>Ascomycota</taxon>
        <taxon>Pezizomycotina</taxon>
        <taxon>Dothideomycetes</taxon>
        <taxon>Pleosporomycetidae</taxon>
        <taxon>Pleosporales</taxon>
        <taxon>Lophiostomataceae</taxon>
        <taxon>Lophiostoma</taxon>
    </lineage>
</organism>
<proteinExistence type="predicted"/>
<dbReference type="EMBL" id="MU004570">
    <property type="protein sequence ID" value="KAF2647933.1"/>
    <property type="molecule type" value="Genomic_DNA"/>
</dbReference>
<dbReference type="Proteomes" id="UP000799324">
    <property type="component" value="Unassembled WGS sequence"/>
</dbReference>
<protein>
    <submittedName>
        <fullName evidence="2">Uncharacterized protein</fullName>
    </submittedName>
</protein>
<keyword evidence="3" id="KW-1185">Reference proteome</keyword>
<evidence type="ECO:0000313" key="2">
    <source>
        <dbReference type="EMBL" id="KAF2647933.1"/>
    </source>
</evidence>
<feature type="compositionally biased region" description="Polar residues" evidence="1">
    <location>
        <begin position="148"/>
        <end position="159"/>
    </location>
</feature>
<evidence type="ECO:0000313" key="3">
    <source>
        <dbReference type="Proteomes" id="UP000799324"/>
    </source>
</evidence>
<evidence type="ECO:0000256" key="1">
    <source>
        <dbReference type="SAM" id="MobiDB-lite"/>
    </source>
</evidence>
<reference evidence="2" key="1">
    <citation type="journal article" date="2020" name="Stud. Mycol.">
        <title>101 Dothideomycetes genomes: a test case for predicting lifestyles and emergence of pathogens.</title>
        <authorList>
            <person name="Haridas S."/>
            <person name="Albert R."/>
            <person name="Binder M."/>
            <person name="Bloem J."/>
            <person name="Labutti K."/>
            <person name="Salamov A."/>
            <person name="Andreopoulos B."/>
            <person name="Baker S."/>
            <person name="Barry K."/>
            <person name="Bills G."/>
            <person name="Bluhm B."/>
            <person name="Cannon C."/>
            <person name="Castanera R."/>
            <person name="Culley D."/>
            <person name="Daum C."/>
            <person name="Ezra D."/>
            <person name="Gonzalez J."/>
            <person name="Henrissat B."/>
            <person name="Kuo A."/>
            <person name="Liang C."/>
            <person name="Lipzen A."/>
            <person name="Lutzoni F."/>
            <person name="Magnuson J."/>
            <person name="Mondo S."/>
            <person name="Nolan M."/>
            <person name="Ohm R."/>
            <person name="Pangilinan J."/>
            <person name="Park H.-J."/>
            <person name="Ramirez L."/>
            <person name="Alfaro M."/>
            <person name="Sun H."/>
            <person name="Tritt A."/>
            <person name="Yoshinaga Y."/>
            <person name="Zwiers L.-H."/>
            <person name="Turgeon B."/>
            <person name="Goodwin S."/>
            <person name="Spatafora J."/>
            <person name="Crous P."/>
            <person name="Grigoriev I."/>
        </authorList>
    </citation>
    <scope>NUCLEOTIDE SEQUENCE</scope>
    <source>
        <strain evidence="2">CBS 122681</strain>
    </source>
</reference>
<dbReference type="AlphaFoldDB" id="A0A6A6SMU8"/>
<feature type="compositionally biased region" description="Polar residues" evidence="1">
    <location>
        <begin position="177"/>
        <end position="186"/>
    </location>
</feature>
<feature type="region of interest" description="Disordered" evidence="1">
    <location>
        <begin position="148"/>
        <end position="186"/>
    </location>
</feature>
<name>A0A6A6SMU8_9PLEO</name>
<sequence>MARSKFCTCLLFYDDLESTLQAIFRQDVPLLDVAASYLSSISLIDVRTARRGLVSILMTLKYAHCLKVGLVLTGFKDFHTSYNDGGKRLRLVDLLGVMSTTVPNIMCIGFVSHGYYTVCHYPINSPVLPINKICHNCRAMNRETNSSRAGSCERSTLQGKMTIPPRSIDPVGCQPQPRDSTATPCS</sequence>
<gene>
    <name evidence="2" type="ORF">K491DRAFT_271708</name>
</gene>
<accession>A0A6A6SMU8</accession>